<organism evidence="1 2">
    <name type="scientific">Kingdonia uniflora</name>
    <dbReference type="NCBI Taxonomy" id="39325"/>
    <lineage>
        <taxon>Eukaryota</taxon>
        <taxon>Viridiplantae</taxon>
        <taxon>Streptophyta</taxon>
        <taxon>Embryophyta</taxon>
        <taxon>Tracheophyta</taxon>
        <taxon>Spermatophyta</taxon>
        <taxon>Magnoliopsida</taxon>
        <taxon>Ranunculales</taxon>
        <taxon>Circaeasteraceae</taxon>
        <taxon>Kingdonia</taxon>
    </lineage>
</organism>
<dbReference type="AlphaFoldDB" id="A0A7J7L2H1"/>
<dbReference type="Proteomes" id="UP000541444">
    <property type="component" value="Unassembled WGS sequence"/>
</dbReference>
<proteinExistence type="predicted"/>
<reference evidence="1 2" key="1">
    <citation type="journal article" date="2020" name="IScience">
        <title>Genome Sequencing of the Endangered Kingdonia uniflora (Circaeasteraceae, Ranunculales) Reveals Potential Mechanisms of Evolutionary Specialization.</title>
        <authorList>
            <person name="Sun Y."/>
            <person name="Deng T."/>
            <person name="Zhang A."/>
            <person name="Moore M.J."/>
            <person name="Landis J.B."/>
            <person name="Lin N."/>
            <person name="Zhang H."/>
            <person name="Zhang X."/>
            <person name="Huang J."/>
            <person name="Zhang X."/>
            <person name="Sun H."/>
            <person name="Wang H."/>
        </authorList>
    </citation>
    <scope>NUCLEOTIDE SEQUENCE [LARGE SCALE GENOMIC DNA]</scope>
    <source>
        <strain evidence="1">TB1705</strain>
        <tissue evidence="1">Leaf</tissue>
    </source>
</reference>
<name>A0A7J7L2H1_9MAGN</name>
<evidence type="ECO:0000313" key="1">
    <source>
        <dbReference type="EMBL" id="KAF6136748.1"/>
    </source>
</evidence>
<evidence type="ECO:0000313" key="2">
    <source>
        <dbReference type="Proteomes" id="UP000541444"/>
    </source>
</evidence>
<sequence>MSAQTKMAAEFSIPLDNPDSSRYTTNSVAVKKKALLSGDFRKVGKKKRVATLPLVSALPTRRITHQNPQEKENLGRKEVDAIIPKGGGTMFALGKFLLCRSIRLLA</sequence>
<dbReference type="EMBL" id="JACGCM010002681">
    <property type="protein sequence ID" value="KAF6136748.1"/>
    <property type="molecule type" value="Genomic_DNA"/>
</dbReference>
<gene>
    <name evidence="1" type="ORF">GIB67_020070</name>
</gene>
<accession>A0A7J7L2H1</accession>
<comment type="caution">
    <text evidence="1">The sequence shown here is derived from an EMBL/GenBank/DDBJ whole genome shotgun (WGS) entry which is preliminary data.</text>
</comment>
<keyword evidence="2" id="KW-1185">Reference proteome</keyword>
<protein>
    <submittedName>
        <fullName evidence="1">Uncharacterized protein</fullName>
    </submittedName>
</protein>